<accession>A0A6A6TB99</accession>
<protein>
    <submittedName>
        <fullName evidence="1">Uncharacterized protein</fullName>
    </submittedName>
</protein>
<dbReference type="EMBL" id="MU004329">
    <property type="protein sequence ID" value="KAF2657050.1"/>
    <property type="molecule type" value="Genomic_DNA"/>
</dbReference>
<gene>
    <name evidence="1" type="ORF">K491DRAFT_691419</name>
</gene>
<sequence length="1000" mass="110491">MPDYKTLFGSCNMTLSKAPTSTGPSATTFLEQKTDSKALTLCHGALRNVSFNRQKSALDVDAPSIKLQDSMSAQAVAVGSNTLDALLAYLRVEYSQAADKNDKIKKALSKLVNIVRRGESLDAQTRAEDEIALNDWMKTKAGDRWVVSNVDVPGSATAQNGKPNGDDLDSLRQLNELQARFSCCNLAKQGLYRDLFACWWNVAESRRTNSQVNIPSAVKDLLNSTLQQLEKLDKLSEGLMKVIDAGKKKLSSLQLQKASLEPFGVHQDPIVLFAGVPSGWPRNFSEPVRVRLSTQMPPVMNGDAFATRLEVAGLQRWDTKLAENFGNASPFVLPALQECLDQSMNQPPSQAPSSEKTSAYIEEENFAGKQGWFPLFMEWEVEYYHIDWKHWVFVQDANDDWCYKINDGINLVALQRSPDVRKLSGRTMITPQASSILKTRLGQLFSRSKEETDNSLLEKTINLGFFSAPLTGIRDHLLTQLGSAHTNPSEGDPISRALGLSAEQVSRACSTSNLLPYGDTVRLDPTYSRLSPFKPVTHGQIRFTKLTIVDKFGQLVNAIEPDAPADSPTANLYPCVSFRLACNPLPNPTSDKRKIPRPITAIQANKAEGLCQFVQIPPRINQASRLNGGFVIPDGKQYRLCSTWENPIWGWVLANYADKSLQVFNANGQFIREVYVQSQETENTSTTMNALSQGPSSDRLDLLLNRLQRNAYARGFFSMLAQASDAIDSNTSEYSGFLPAAFGEPFCLADIGCSIELASPPQRNESRQFPRPPELSLLDYSFSVGLGNADARFDGLVGHFPVKADMNQIYTSFGETSSGSPVIHEQKTLEIKPHYVSSLDEEFAASHNSKLQVRSVIVDPFRPLHLYTGNVFPMKELRLPKWSVDNTMKEMHAMFRTGPLLVPVLPKKSALVHTEAIGVAPVQVPGDGPAQIPLSGLDDWEWMQPRASVDVRTGTTELTVDKLPIATAPTQLDLGKRETHLVEGHVFMRKSFAKAGTTTS</sequence>
<dbReference type="AlphaFoldDB" id="A0A6A6TB99"/>
<reference evidence="1" key="1">
    <citation type="journal article" date="2020" name="Stud. Mycol.">
        <title>101 Dothideomycetes genomes: a test case for predicting lifestyles and emergence of pathogens.</title>
        <authorList>
            <person name="Haridas S."/>
            <person name="Albert R."/>
            <person name="Binder M."/>
            <person name="Bloem J."/>
            <person name="Labutti K."/>
            <person name="Salamov A."/>
            <person name="Andreopoulos B."/>
            <person name="Baker S."/>
            <person name="Barry K."/>
            <person name="Bills G."/>
            <person name="Bluhm B."/>
            <person name="Cannon C."/>
            <person name="Castanera R."/>
            <person name="Culley D."/>
            <person name="Daum C."/>
            <person name="Ezra D."/>
            <person name="Gonzalez J."/>
            <person name="Henrissat B."/>
            <person name="Kuo A."/>
            <person name="Liang C."/>
            <person name="Lipzen A."/>
            <person name="Lutzoni F."/>
            <person name="Magnuson J."/>
            <person name="Mondo S."/>
            <person name="Nolan M."/>
            <person name="Ohm R."/>
            <person name="Pangilinan J."/>
            <person name="Park H.-J."/>
            <person name="Ramirez L."/>
            <person name="Alfaro M."/>
            <person name="Sun H."/>
            <person name="Tritt A."/>
            <person name="Yoshinaga Y."/>
            <person name="Zwiers L.-H."/>
            <person name="Turgeon B."/>
            <person name="Goodwin S."/>
            <person name="Spatafora J."/>
            <person name="Crous P."/>
            <person name="Grigoriev I."/>
        </authorList>
    </citation>
    <scope>NUCLEOTIDE SEQUENCE</scope>
    <source>
        <strain evidence="1">CBS 122681</strain>
    </source>
</reference>
<name>A0A6A6TB99_9PLEO</name>
<organism evidence="1 2">
    <name type="scientific">Lophiostoma macrostomum CBS 122681</name>
    <dbReference type="NCBI Taxonomy" id="1314788"/>
    <lineage>
        <taxon>Eukaryota</taxon>
        <taxon>Fungi</taxon>
        <taxon>Dikarya</taxon>
        <taxon>Ascomycota</taxon>
        <taxon>Pezizomycotina</taxon>
        <taxon>Dothideomycetes</taxon>
        <taxon>Pleosporomycetidae</taxon>
        <taxon>Pleosporales</taxon>
        <taxon>Lophiostomataceae</taxon>
        <taxon>Lophiostoma</taxon>
    </lineage>
</organism>
<dbReference type="OrthoDB" id="3791173at2759"/>
<evidence type="ECO:0000313" key="2">
    <source>
        <dbReference type="Proteomes" id="UP000799324"/>
    </source>
</evidence>
<proteinExistence type="predicted"/>
<keyword evidence="2" id="KW-1185">Reference proteome</keyword>
<dbReference type="Proteomes" id="UP000799324">
    <property type="component" value="Unassembled WGS sequence"/>
</dbReference>
<evidence type="ECO:0000313" key="1">
    <source>
        <dbReference type="EMBL" id="KAF2657050.1"/>
    </source>
</evidence>